<dbReference type="WBParaSite" id="PS1159_v2.g23965.t1">
    <property type="protein sequence ID" value="PS1159_v2.g23965.t1"/>
    <property type="gene ID" value="PS1159_v2.g23965"/>
</dbReference>
<evidence type="ECO:0000313" key="2">
    <source>
        <dbReference type="WBParaSite" id="PS1159_v2.g23965.t1"/>
    </source>
</evidence>
<reference evidence="2" key="1">
    <citation type="submission" date="2022-11" db="UniProtKB">
        <authorList>
            <consortium name="WormBaseParasite"/>
        </authorList>
    </citation>
    <scope>IDENTIFICATION</scope>
</reference>
<sequence>MALPNMTANLMSKTRRRKRTLSIDFHLFNIKTFFDLLDAPISGRIHLDRAEPPAPRPIVSGTVHRPGLGVCTENEFRCDVGKCIALKLRCDSFDDCGDNSDERDCRKFYLLKMS</sequence>
<name>A0AC35G4Q0_9BILA</name>
<accession>A0AC35G4Q0</accession>
<organism evidence="1 2">
    <name type="scientific">Panagrolaimus sp. PS1159</name>
    <dbReference type="NCBI Taxonomy" id="55785"/>
    <lineage>
        <taxon>Eukaryota</taxon>
        <taxon>Metazoa</taxon>
        <taxon>Ecdysozoa</taxon>
        <taxon>Nematoda</taxon>
        <taxon>Chromadorea</taxon>
        <taxon>Rhabditida</taxon>
        <taxon>Tylenchina</taxon>
        <taxon>Panagrolaimomorpha</taxon>
        <taxon>Panagrolaimoidea</taxon>
        <taxon>Panagrolaimidae</taxon>
        <taxon>Panagrolaimus</taxon>
    </lineage>
</organism>
<protein>
    <submittedName>
        <fullName evidence="2">Uncharacterized protein</fullName>
    </submittedName>
</protein>
<proteinExistence type="predicted"/>
<evidence type="ECO:0000313" key="1">
    <source>
        <dbReference type="Proteomes" id="UP000887580"/>
    </source>
</evidence>
<dbReference type="Proteomes" id="UP000887580">
    <property type="component" value="Unplaced"/>
</dbReference>